<dbReference type="SMART" id="SM00028">
    <property type="entry name" value="TPR"/>
    <property type="match status" value="3"/>
</dbReference>
<dbReference type="Gene3D" id="3.90.550.10">
    <property type="entry name" value="Spore Coat Polysaccharide Biosynthesis Protein SpsA, Chain A"/>
    <property type="match status" value="1"/>
</dbReference>
<dbReference type="Gene3D" id="1.25.40.10">
    <property type="entry name" value="Tetratricopeptide repeat domain"/>
    <property type="match status" value="1"/>
</dbReference>
<dbReference type="InterPro" id="IPR019734">
    <property type="entry name" value="TPR_rpt"/>
</dbReference>
<evidence type="ECO:0000313" key="1">
    <source>
        <dbReference type="EMBL" id="MEK8045660.1"/>
    </source>
</evidence>
<accession>A0ABU9C5X8</accession>
<protein>
    <submittedName>
        <fullName evidence="1">Tetratricopeptide repeat protein</fullName>
    </submittedName>
</protein>
<evidence type="ECO:0000313" key="2">
    <source>
        <dbReference type="Proteomes" id="UP001379945"/>
    </source>
</evidence>
<dbReference type="InterPro" id="IPR029044">
    <property type="entry name" value="Nucleotide-diphossugar_trans"/>
</dbReference>
<dbReference type="Pfam" id="PF14559">
    <property type="entry name" value="TPR_19"/>
    <property type="match status" value="1"/>
</dbReference>
<dbReference type="EMBL" id="JBBUTI010000003">
    <property type="protein sequence ID" value="MEK8045660.1"/>
    <property type="molecule type" value="Genomic_DNA"/>
</dbReference>
<comment type="caution">
    <text evidence="1">The sequence shown here is derived from an EMBL/GenBank/DDBJ whole genome shotgun (WGS) entry which is preliminary data.</text>
</comment>
<keyword evidence="2" id="KW-1185">Reference proteome</keyword>
<name>A0ABU9C5X8_9BURK</name>
<gene>
    <name evidence="1" type="ORF">AACH00_04795</name>
</gene>
<dbReference type="InterPro" id="IPR011990">
    <property type="entry name" value="TPR-like_helical_dom_sf"/>
</dbReference>
<dbReference type="RefSeq" id="WP_341397944.1">
    <property type="nucleotide sequence ID" value="NZ_JBBUTI010000003.1"/>
</dbReference>
<proteinExistence type="predicted"/>
<organism evidence="1 2">
    <name type="scientific">Ideonella margarita</name>
    <dbReference type="NCBI Taxonomy" id="2984191"/>
    <lineage>
        <taxon>Bacteria</taxon>
        <taxon>Pseudomonadati</taxon>
        <taxon>Pseudomonadota</taxon>
        <taxon>Betaproteobacteria</taxon>
        <taxon>Burkholderiales</taxon>
        <taxon>Sphaerotilaceae</taxon>
        <taxon>Ideonella</taxon>
    </lineage>
</organism>
<reference evidence="1 2" key="1">
    <citation type="submission" date="2024-04" db="EMBL/GenBank/DDBJ databases">
        <title>Novel species of the genus Ideonella isolated from streams.</title>
        <authorList>
            <person name="Lu H."/>
        </authorList>
    </citation>
    <scope>NUCLEOTIDE SEQUENCE [LARGE SCALE GENOMIC DNA]</scope>
    <source>
        <strain evidence="1 2">LYT19W</strain>
    </source>
</reference>
<sequence length="823" mass="88230">MHSNAQALLDRLDHLVALQQFEAAEAAWAARDGEYRVPARLWDEAARVAEGLEDWAQAEQRWRASLEAAPDRLVSQVGLARALTALGRWAEAMESINRVLEAEPGRIPMWALKAKCLWHLGDAQGSLQAAQRVLAHDANRWPMQEWVARSATKLQQPVLALSAWQVLQTRERFEPEASLGVLACHTQLGQHPQAFAVAQALLAQPKAPLRVAKGVLRAARRFGDHALAQTVVQRLRQAEPEAPQWALAEASVHLDKLEFAQARECLAQPENLPSGRATLMTAMRATLGQADVPFLAAHVVHALLHTELVSAPGGGKQPAAALVEALVLLVGEGWGEALEMALHTLQQQADNTTAVAWVPLLELALCAARGQTLPLAANLHPMQGLMVARLLLQQGWPDVALQALDAVNIEAARQLWPVADVRWQVLVVRYGALIRLGQLDAALAVLRQAELEGEPREALSTRMADICLHGLKAPGFLVAWGEQAGPADAWRWAAPAAVQDHVLALAAVNVAEGSAGLPGLLDEAHRRVALRPLNVDLVSTLAGLLQADSQYAAAAAAFNPLLQSVGARPWRLSALDAPWHQAGALAVVADELQAAPQAGAEPVVSVLLNVEGEDAAVAATLQAVLAQQGVALEVLLAHADDWPAAWPLTAQVAASDARVRTVAVPLWQGPGHARNHVVQQAQAPLLALAAPGQWWHPDLLAVQCAALQANPDWVAVRPRALRVGPGLHLQFRPERPLQPGNCAAMLWRRTSLPAPLNRFNTQSQQADALWFQALQHALGPVRLGDVVAPLVVMPPNPQLAWYGPVPEAARELAATRCGAGAAP</sequence>
<dbReference type="Proteomes" id="UP001379945">
    <property type="component" value="Unassembled WGS sequence"/>
</dbReference>
<dbReference type="SUPFAM" id="SSF53448">
    <property type="entry name" value="Nucleotide-diphospho-sugar transferases"/>
    <property type="match status" value="1"/>
</dbReference>
<dbReference type="SUPFAM" id="SSF48452">
    <property type="entry name" value="TPR-like"/>
    <property type="match status" value="1"/>
</dbReference>